<geneLocation type="mitochondrion" evidence="2"/>
<keyword evidence="2" id="KW-0496">Mitochondrion</keyword>
<comment type="caution">
    <text evidence="2">The sequence shown here is derived from an EMBL/GenBank/DDBJ whole genome shotgun (WGS) entry which is preliminary data.</text>
</comment>
<sequence length="53" mass="5991">MLSPKVWFTAFPIQFFAYSHSVIYDPPLMLTHYLVMMIATALLPGFKGVATAR</sequence>
<dbReference type="EMBL" id="LKAM01000007">
    <property type="protein sequence ID" value="KUM47500.1"/>
    <property type="molecule type" value="Genomic_DNA"/>
</dbReference>
<evidence type="ECO:0000313" key="2">
    <source>
        <dbReference type="EMBL" id="KUM47500.1"/>
    </source>
</evidence>
<organism evidence="2">
    <name type="scientific">Picea glauca</name>
    <name type="common">White spruce</name>
    <name type="synonym">Pinus glauca</name>
    <dbReference type="NCBI Taxonomy" id="3330"/>
    <lineage>
        <taxon>Eukaryota</taxon>
        <taxon>Viridiplantae</taxon>
        <taxon>Streptophyta</taxon>
        <taxon>Embryophyta</taxon>
        <taxon>Tracheophyta</taxon>
        <taxon>Spermatophyta</taxon>
        <taxon>Pinopsida</taxon>
        <taxon>Pinidae</taxon>
        <taxon>Conifers I</taxon>
        <taxon>Pinales</taxon>
        <taxon>Pinaceae</taxon>
        <taxon>Picea</taxon>
    </lineage>
</organism>
<name>A0A101LY65_PICGL</name>
<accession>A0A101LY65</accession>
<proteinExistence type="predicted"/>
<keyword evidence="1" id="KW-0472">Membrane</keyword>
<gene>
    <name evidence="2" type="ORF">ABT39_MTgene5686</name>
</gene>
<protein>
    <submittedName>
        <fullName evidence="2">Uncharacterized protein</fullName>
    </submittedName>
</protein>
<feature type="transmembrane region" description="Helical" evidence="1">
    <location>
        <begin position="31"/>
        <end position="50"/>
    </location>
</feature>
<dbReference type="AlphaFoldDB" id="A0A101LY65"/>
<keyword evidence="1" id="KW-1133">Transmembrane helix</keyword>
<evidence type="ECO:0000256" key="1">
    <source>
        <dbReference type="SAM" id="Phobius"/>
    </source>
</evidence>
<keyword evidence="1" id="KW-0812">Transmembrane</keyword>
<reference evidence="2" key="1">
    <citation type="journal article" date="2015" name="Genome Biol. Evol.">
        <title>Organellar Genomes of White Spruce (Picea glauca): Assembly and Annotation.</title>
        <authorList>
            <person name="Jackman S.D."/>
            <person name="Warren R.L."/>
            <person name="Gibb E.A."/>
            <person name="Vandervalk B.P."/>
            <person name="Mohamadi H."/>
            <person name="Chu J."/>
            <person name="Raymond A."/>
            <person name="Pleasance S."/>
            <person name="Coope R."/>
            <person name="Wildung M.R."/>
            <person name="Ritland C.E."/>
            <person name="Bousquet J."/>
            <person name="Jones S.J."/>
            <person name="Bohlmann J."/>
            <person name="Birol I."/>
        </authorList>
    </citation>
    <scope>NUCLEOTIDE SEQUENCE [LARGE SCALE GENOMIC DNA]</scope>
    <source>
        <tissue evidence="2">Flushing bud</tissue>
    </source>
</reference>